<dbReference type="AlphaFoldDB" id="A0A4S2N3G4"/>
<feature type="domain" description="Fumarylacetoacetase-like C-terminal" evidence="3">
    <location>
        <begin position="71"/>
        <end position="283"/>
    </location>
</feature>
<dbReference type="Pfam" id="PF01557">
    <property type="entry name" value="FAA_hydrolase"/>
    <property type="match status" value="1"/>
</dbReference>
<accession>A0A4S2N3G4</accession>
<dbReference type="InterPro" id="IPR011234">
    <property type="entry name" value="Fumarylacetoacetase-like_C"/>
</dbReference>
<dbReference type="GO" id="GO:0006107">
    <property type="term" value="P:oxaloacetate metabolic process"/>
    <property type="evidence" value="ECO:0007669"/>
    <property type="project" value="UniProtKB-ARBA"/>
</dbReference>
<dbReference type="InterPro" id="IPR036663">
    <property type="entry name" value="Fumarylacetoacetase_C_sf"/>
</dbReference>
<evidence type="ECO:0000313" key="5">
    <source>
        <dbReference type="Proteomes" id="UP000298138"/>
    </source>
</evidence>
<dbReference type="InParanoid" id="A0A4S2N3G4"/>
<dbReference type="Proteomes" id="UP000298138">
    <property type="component" value="Unassembled WGS sequence"/>
</dbReference>
<dbReference type="PANTHER" id="PTHR11820">
    <property type="entry name" value="ACYLPYRUVASE"/>
    <property type="match status" value="1"/>
</dbReference>
<sequence length="293" mass="31788">MSKFTRLIRFLSSGTVHYGDAILPAGVTDLSQARQARKIVGDVFGEHSVTADVLNVEKLLPPLPQSAVPTVRCLGLNYAAHAKESNMPLPQYPILFYKPTTSLSGHLFPLPIPPIAQTTPEATIDYETELVIIIGRSGRNIPASQALSHVLGYTVGNDVSQRTWQIERGGSQWSMGKCYDGWAPFGPGIVTTEVLGDAGDLRIVSRVNGEVRQDSRTSDMVFGVKETIAFLSQGTTLRKGDVIFLGTPQGVAMGMKGVKKWLRDGDEVEVELEGVGKVSNKVVFEKEAVHSKL</sequence>
<proteinExistence type="inferred from homology"/>
<keyword evidence="2" id="KW-0479">Metal-binding</keyword>
<dbReference type="FunFam" id="3.90.850.10:FF:000002">
    <property type="entry name" value="2-hydroxyhepta-2,4-diene-1,7-dioate isomerase"/>
    <property type="match status" value="1"/>
</dbReference>
<comment type="similarity">
    <text evidence="1">Belongs to the FAH family.</text>
</comment>
<evidence type="ECO:0000256" key="1">
    <source>
        <dbReference type="ARBA" id="ARBA00010211"/>
    </source>
</evidence>
<dbReference type="GO" id="GO:0046872">
    <property type="term" value="F:metal ion binding"/>
    <property type="evidence" value="ECO:0007669"/>
    <property type="project" value="UniProtKB-KW"/>
</dbReference>
<dbReference type="SUPFAM" id="SSF56529">
    <property type="entry name" value="FAH"/>
    <property type="match status" value="1"/>
</dbReference>
<reference evidence="4 5" key="1">
    <citation type="submission" date="2019-04" db="EMBL/GenBank/DDBJ databases">
        <title>Comparative genomics and transcriptomics to analyze fruiting body development in filamentous ascomycetes.</title>
        <authorList>
            <consortium name="DOE Joint Genome Institute"/>
            <person name="Lutkenhaus R."/>
            <person name="Traeger S."/>
            <person name="Breuer J."/>
            <person name="Kuo A."/>
            <person name="Lipzen A."/>
            <person name="Pangilinan J."/>
            <person name="Dilworth D."/>
            <person name="Sandor L."/>
            <person name="Poggeler S."/>
            <person name="Barry K."/>
            <person name="Grigoriev I.V."/>
            <person name="Nowrousian M."/>
        </authorList>
    </citation>
    <scope>NUCLEOTIDE SEQUENCE [LARGE SCALE GENOMIC DNA]</scope>
    <source>
        <strain evidence="4 5">CBS 389.68</strain>
    </source>
</reference>
<protein>
    <recommendedName>
        <fullName evidence="3">Fumarylacetoacetase-like C-terminal domain-containing protein</fullName>
    </recommendedName>
</protein>
<dbReference type="OrthoDB" id="411064at2759"/>
<keyword evidence="5" id="KW-1185">Reference proteome</keyword>
<organism evidence="4 5">
    <name type="scientific">Ascodesmis nigricans</name>
    <dbReference type="NCBI Taxonomy" id="341454"/>
    <lineage>
        <taxon>Eukaryota</taxon>
        <taxon>Fungi</taxon>
        <taxon>Dikarya</taxon>
        <taxon>Ascomycota</taxon>
        <taxon>Pezizomycotina</taxon>
        <taxon>Pezizomycetes</taxon>
        <taxon>Pezizales</taxon>
        <taxon>Ascodesmidaceae</taxon>
        <taxon>Ascodesmis</taxon>
    </lineage>
</organism>
<name>A0A4S2N3G4_9PEZI</name>
<gene>
    <name evidence="4" type="ORF">EX30DRAFT_327437</name>
</gene>
<evidence type="ECO:0000259" key="3">
    <source>
        <dbReference type="Pfam" id="PF01557"/>
    </source>
</evidence>
<dbReference type="GO" id="GO:0050163">
    <property type="term" value="F:oxaloacetate tautomerase activity"/>
    <property type="evidence" value="ECO:0007669"/>
    <property type="project" value="UniProtKB-ARBA"/>
</dbReference>
<evidence type="ECO:0000256" key="2">
    <source>
        <dbReference type="ARBA" id="ARBA00022723"/>
    </source>
</evidence>
<dbReference type="PANTHER" id="PTHR11820:SF112">
    <property type="entry name" value="FUMARYLACETOACETATE HYDROLASE FAMILY PROTEIN (AFU_ORTHOLOGUE AFUA_1G02370)-RELATED"/>
    <property type="match status" value="1"/>
</dbReference>
<dbReference type="EMBL" id="ML220113">
    <property type="protein sequence ID" value="TGZ83769.1"/>
    <property type="molecule type" value="Genomic_DNA"/>
</dbReference>
<dbReference type="Gene3D" id="3.90.850.10">
    <property type="entry name" value="Fumarylacetoacetase-like, C-terminal domain"/>
    <property type="match status" value="1"/>
</dbReference>
<dbReference type="STRING" id="341454.A0A4S2N3G4"/>
<evidence type="ECO:0000313" key="4">
    <source>
        <dbReference type="EMBL" id="TGZ83769.1"/>
    </source>
</evidence>